<keyword evidence="1" id="KW-1133">Transmembrane helix</keyword>
<keyword evidence="1" id="KW-0472">Membrane</keyword>
<name>A0ABW4EDP6_9RHOB</name>
<protein>
    <submittedName>
        <fullName evidence="2">Uncharacterized protein</fullName>
    </submittedName>
</protein>
<dbReference type="EMBL" id="JBHUDD010000037">
    <property type="protein sequence ID" value="MFD1508736.1"/>
    <property type="molecule type" value="Genomic_DNA"/>
</dbReference>
<evidence type="ECO:0000313" key="2">
    <source>
        <dbReference type="EMBL" id="MFD1508736.1"/>
    </source>
</evidence>
<dbReference type="Proteomes" id="UP001597186">
    <property type="component" value="Unassembled WGS sequence"/>
</dbReference>
<dbReference type="RefSeq" id="WP_379913647.1">
    <property type="nucleotide sequence ID" value="NZ_JBHUDD010000037.1"/>
</dbReference>
<reference evidence="3" key="1">
    <citation type="journal article" date="2019" name="Int. J. Syst. Evol. Microbiol.">
        <title>The Global Catalogue of Microorganisms (GCM) 10K type strain sequencing project: providing services to taxonomists for standard genome sequencing and annotation.</title>
        <authorList>
            <consortium name="The Broad Institute Genomics Platform"/>
            <consortium name="The Broad Institute Genome Sequencing Center for Infectious Disease"/>
            <person name="Wu L."/>
            <person name="Ma J."/>
        </authorList>
    </citation>
    <scope>NUCLEOTIDE SEQUENCE [LARGE SCALE GENOMIC DNA]</scope>
    <source>
        <strain evidence="3">CGMCC 1.12477</strain>
    </source>
</reference>
<evidence type="ECO:0000256" key="1">
    <source>
        <dbReference type="SAM" id="Phobius"/>
    </source>
</evidence>
<keyword evidence="3" id="KW-1185">Reference proteome</keyword>
<evidence type="ECO:0000313" key="3">
    <source>
        <dbReference type="Proteomes" id="UP001597186"/>
    </source>
</evidence>
<keyword evidence="1" id="KW-0812">Transmembrane</keyword>
<feature type="transmembrane region" description="Helical" evidence="1">
    <location>
        <begin position="20"/>
        <end position="40"/>
    </location>
</feature>
<proteinExistence type="predicted"/>
<accession>A0ABW4EDP6</accession>
<sequence>MIHLLRMARWARHPPSWKRVKLVLIVLGLCLALLGIEWIFGWPEVLTPNSGGGRFMR</sequence>
<gene>
    <name evidence="2" type="ORF">ACFTOW_04910</name>
</gene>
<organism evidence="2 3">
    <name type="scientific">Lacimonas salitolerans</name>
    <dbReference type="NCBI Taxonomy" id="1323750"/>
    <lineage>
        <taxon>Bacteria</taxon>
        <taxon>Pseudomonadati</taxon>
        <taxon>Pseudomonadota</taxon>
        <taxon>Alphaproteobacteria</taxon>
        <taxon>Rhodobacterales</taxon>
        <taxon>Paracoccaceae</taxon>
        <taxon>Lacimonas</taxon>
    </lineage>
</organism>
<comment type="caution">
    <text evidence="2">The sequence shown here is derived from an EMBL/GenBank/DDBJ whole genome shotgun (WGS) entry which is preliminary data.</text>
</comment>